<evidence type="ECO:0000313" key="2">
    <source>
        <dbReference type="EMBL" id="MEU8136099.1"/>
    </source>
</evidence>
<reference evidence="2 3" key="1">
    <citation type="submission" date="2024-06" db="EMBL/GenBank/DDBJ databases">
        <title>The Natural Products Discovery Center: Release of the First 8490 Sequenced Strains for Exploring Actinobacteria Biosynthetic Diversity.</title>
        <authorList>
            <person name="Kalkreuter E."/>
            <person name="Kautsar S.A."/>
            <person name="Yang D."/>
            <person name="Bader C.D."/>
            <person name="Teijaro C.N."/>
            <person name="Fluegel L."/>
            <person name="Davis C.M."/>
            <person name="Simpson J.R."/>
            <person name="Lauterbach L."/>
            <person name="Steele A.D."/>
            <person name="Gui C."/>
            <person name="Meng S."/>
            <person name="Li G."/>
            <person name="Viehrig K."/>
            <person name="Ye F."/>
            <person name="Su P."/>
            <person name="Kiefer A.F."/>
            <person name="Nichols A."/>
            <person name="Cepeda A.J."/>
            <person name="Yan W."/>
            <person name="Fan B."/>
            <person name="Jiang Y."/>
            <person name="Adhikari A."/>
            <person name="Zheng C.-J."/>
            <person name="Schuster L."/>
            <person name="Cowan T.M."/>
            <person name="Smanski M.J."/>
            <person name="Chevrette M.G."/>
            <person name="De Carvalho L.P.S."/>
            <person name="Shen B."/>
        </authorList>
    </citation>
    <scope>NUCLEOTIDE SEQUENCE [LARGE SCALE GENOMIC DNA]</scope>
    <source>
        <strain evidence="2 3">NPDC048946</strain>
    </source>
</reference>
<accession>A0ABV3DMF2</accession>
<feature type="signal peptide" evidence="1">
    <location>
        <begin position="1"/>
        <end position="24"/>
    </location>
</feature>
<keyword evidence="3" id="KW-1185">Reference proteome</keyword>
<sequence length="118" mass="12797">MHRHRFLPAALALASTMLLGTVVAAPAGAAESVPAEDSPRAACLVITKQGGGHPTIFDRWADVRNDCGRHIDRVTVQLDYHFDPTCQALGPGQSARYHWISTLQENVEANYAYECPGP</sequence>
<gene>
    <name evidence="2" type="ORF">AB0C36_21615</name>
</gene>
<dbReference type="Proteomes" id="UP001551482">
    <property type="component" value="Unassembled WGS sequence"/>
</dbReference>
<name>A0ABV3DMF2_9ACTN</name>
<evidence type="ECO:0000256" key="1">
    <source>
        <dbReference type="SAM" id="SignalP"/>
    </source>
</evidence>
<dbReference type="EMBL" id="JBEZFP010000056">
    <property type="protein sequence ID" value="MEU8136099.1"/>
    <property type="molecule type" value="Genomic_DNA"/>
</dbReference>
<keyword evidence="1" id="KW-0732">Signal</keyword>
<evidence type="ECO:0000313" key="3">
    <source>
        <dbReference type="Proteomes" id="UP001551482"/>
    </source>
</evidence>
<comment type="caution">
    <text evidence="2">The sequence shown here is derived from an EMBL/GenBank/DDBJ whole genome shotgun (WGS) entry which is preliminary data.</text>
</comment>
<protein>
    <submittedName>
        <fullName evidence="2">Uncharacterized protein</fullName>
    </submittedName>
</protein>
<organism evidence="2 3">
    <name type="scientific">Streptodolium elevatio</name>
    <dbReference type="NCBI Taxonomy" id="3157996"/>
    <lineage>
        <taxon>Bacteria</taxon>
        <taxon>Bacillati</taxon>
        <taxon>Actinomycetota</taxon>
        <taxon>Actinomycetes</taxon>
        <taxon>Kitasatosporales</taxon>
        <taxon>Streptomycetaceae</taxon>
        <taxon>Streptodolium</taxon>
    </lineage>
</organism>
<proteinExistence type="predicted"/>
<feature type="chain" id="PRO_5046004024" evidence="1">
    <location>
        <begin position="25"/>
        <end position="118"/>
    </location>
</feature>
<dbReference type="RefSeq" id="WP_358356359.1">
    <property type="nucleotide sequence ID" value="NZ_JBEZFP010000056.1"/>
</dbReference>